<evidence type="ECO:0000313" key="3">
    <source>
        <dbReference type="EMBL" id="KAF9786515.1"/>
    </source>
</evidence>
<dbReference type="EMBL" id="WIUZ02000006">
    <property type="protein sequence ID" value="KAF9786515.1"/>
    <property type="molecule type" value="Genomic_DNA"/>
</dbReference>
<feature type="domain" description="DUF6830" evidence="2">
    <location>
        <begin position="6"/>
        <end position="118"/>
    </location>
</feature>
<dbReference type="OrthoDB" id="3232941at2759"/>
<feature type="region of interest" description="Disordered" evidence="1">
    <location>
        <begin position="104"/>
        <end position="130"/>
    </location>
</feature>
<comment type="caution">
    <text evidence="3">The sequence shown here is derived from an EMBL/GenBank/DDBJ whole genome shotgun (WGS) entry which is preliminary data.</text>
</comment>
<sequence length="130" mass="14359">MSPHRLNARADTSCARIVDVSTKFAIPDLLPTLQDFFSHYLRDQQHRTIAERRGPLRDADAPFEDVKVWHSVRIQTKGGPSSATLTPPRNRWPTGRCDTAIFSVDGEGSSEQPPPGLEVTRHASDVSAIA</sequence>
<organism evidence="3 4">
    <name type="scientific">Thelephora terrestris</name>
    <dbReference type="NCBI Taxonomy" id="56493"/>
    <lineage>
        <taxon>Eukaryota</taxon>
        <taxon>Fungi</taxon>
        <taxon>Dikarya</taxon>
        <taxon>Basidiomycota</taxon>
        <taxon>Agaricomycotina</taxon>
        <taxon>Agaricomycetes</taxon>
        <taxon>Thelephorales</taxon>
        <taxon>Thelephoraceae</taxon>
        <taxon>Thelephora</taxon>
    </lineage>
</organism>
<gene>
    <name evidence="3" type="ORF">BJ322DRAFT_1020529</name>
</gene>
<evidence type="ECO:0000313" key="4">
    <source>
        <dbReference type="Proteomes" id="UP000736335"/>
    </source>
</evidence>
<feature type="compositionally biased region" description="Polar residues" evidence="1">
    <location>
        <begin position="78"/>
        <end position="87"/>
    </location>
</feature>
<keyword evidence="4" id="KW-1185">Reference proteome</keyword>
<evidence type="ECO:0000259" key="2">
    <source>
        <dbReference type="Pfam" id="PF20722"/>
    </source>
</evidence>
<dbReference type="Proteomes" id="UP000736335">
    <property type="component" value="Unassembled WGS sequence"/>
</dbReference>
<feature type="region of interest" description="Disordered" evidence="1">
    <location>
        <begin position="77"/>
        <end position="96"/>
    </location>
</feature>
<dbReference type="AlphaFoldDB" id="A0A9P6HG56"/>
<accession>A0A9P6HG56</accession>
<name>A0A9P6HG56_9AGAM</name>
<evidence type="ECO:0000256" key="1">
    <source>
        <dbReference type="SAM" id="MobiDB-lite"/>
    </source>
</evidence>
<dbReference type="InterPro" id="IPR049233">
    <property type="entry name" value="DUF6830"/>
</dbReference>
<reference evidence="3" key="1">
    <citation type="journal article" date="2020" name="Nat. Commun.">
        <title>Large-scale genome sequencing of mycorrhizal fungi provides insights into the early evolution of symbiotic traits.</title>
        <authorList>
            <person name="Miyauchi S."/>
            <person name="Kiss E."/>
            <person name="Kuo A."/>
            <person name="Drula E."/>
            <person name="Kohler A."/>
            <person name="Sanchez-Garcia M."/>
            <person name="Morin E."/>
            <person name="Andreopoulos B."/>
            <person name="Barry K.W."/>
            <person name="Bonito G."/>
            <person name="Buee M."/>
            <person name="Carver A."/>
            <person name="Chen C."/>
            <person name="Cichocki N."/>
            <person name="Clum A."/>
            <person name="Culley D."/>
            <person name="Crous P.W."/>
            <person name="Fauchery L."/>
            <person name="Girlanda M."/>
            <person name="Hayes R.D."/>
            <person name="Keri Z."/>
            <person name="LaButti K."/>
            <person name="Lipzen A."/>
            <person name="Lombard V."/>
            <person name="Magnuson J."/>
            <person name="Maillard F."/>
            <person name="Murat C."/>
            <person name="Nolan M."/>
            <person name="Ohm R.A."/>
            <person name="Pangilinan J."/>
            <person name="Pereira M.F."/>
            <person name="Perotto S."/>
            <person name="Peter M."/>
            <person name="Pfister S."/>
            <person name="Riley R."/>
            <person name="Sitrit Y."/>
            <person name="Stielow J.B."/>
            <person name="Szollosi G."/>
            <person name="Zifcakova L."/>
            <person name="Stursova M."/>
            <person name="Spatafora J.W."/>
            <person name="Tedersoo L."/>
            <person name="Vaario L.M."/>
            <person name="Yamada A."/>
            <person name="Yan M."/>
            <person name="Wang P."/>
            <person name="Xu J."/>
            <person name="Bruns T."/>
            <person name="Baldrian P."/>
            <person name="Vilgalys R."/>
            <person name="Dunand C."/>
            <person name="Henrissat B."/>
            <person name="Grigoriev I.V."/>
            <person name="Hibbett D."/>
            <person name="Nagy L.G."/>
            <person name="Martin F.M."/>
        </authorList>
    </citation>
    <scope>NUCLEOTIDE SEQUENCE</scope>
    <source>
        <strain evidence="3">UH-Tt-Lm1</strain>
    </source>
</reference>
<dbReference type="Pfam" id="PF20722">
    <property type="entry name" value="DUF6830"/>
    <property type="match status" value="1"/>
</dbReference>
<protein>
    <recommendedName>
        <fullName evidence="2">DUF6830 domain-containing protein</fullName>
    </recommendedName>
</protein>
<reference evidence="3" key="2">
    <citation type="submission" date="2020-11" db="EMBL/GenBank/DDBJ databases">
        <authorList>
            <consortium name="DOE Joint Genome Institute"/>
            <person name="Kuo A."/>
            <person name="Miyauchi S."/>
            <person name="Kiss E."/>
            <person name="Drula E."/>
            <person name="Kohler A."/>
            <person name="Sanchez-Garcia M."/>
            <person name="Andreopoulos B."/>
            <person name="Barry K.W."/>
            <person name="Bonito G."/>
            <person name="Buee M."/>
            <person name="Carver A."/>
            <person name="Chen C."/>
            <person name="Cichocki N."/>
            <person name="Clum A."/>
            <person name="Culley D."/>
            <person name="Crous P.W."/>
            <person name="Fauchery L."/>
            <person name="Girlanda M."/>
            <person name="Hayes R."/>
            <person name="Keri Z."/>
            <person name="Labutti K."/>
            <person name="Lipzen A."/>
            <person name="Lombard V."/>
            <person name="Magnuson J."/>
            <person name="Maillard F."/>
            <person name="Morin E."/>
            <person name="Murat C."/>
            <person name="Nolan M."/>
            <person name="Ohm R."/>
            <person name="Pangilinan J."/>
            <person name="Pereira M."/>
            <person name="Perotto S."/>
            <person name="Peter M."/>
            <person name="Riley R."/>
            <person name="Sitrit Y."/>
            <person name="Stielow B."/>
            <person name="Szollosi G."/>
            <person name="Zifcakova L."/>
            <person name="Stursova M."/>
            <person name="Spatafora J.W."/>
            <person name="Tedersoo L."/>
            <person name="Vaario L.-M."/>
            <person name="Yamada A."/>
            <person name="Yan M."/>
            <person name="Wang P."/>
            <person name="Xu J."/>
            <person name="Bruns T."/>
            <person name="Baldrian P."/>
            <person name="Vilgalys R."/>
            <person name="Henrissat B."/>
            <person name="Grigoriev I.V."/>
            <person name="Hibbett D."/>
            <person name="Nagy L.G."/>
            <person name="Martin F.M."/>
        </authorList>
    </citation>
    <scope>NUCLEOTIDE SEQUENCE</scope>
    <source>
        <strain evidence="3">UH-Tt-Lm1</strain>
    </source>
</reference>
<proteinExistence type="predicted"/>